<dbReference type="RefSeq" id="WP_129219103.1">
    <property type="nucleotide sequence ID" value="NZ_QYBC01000007.1"/>
</dbReference>
<evidence type="ECO:0000256" key="1">
    <source>
        <dbReference type="ARBA" id="ARBA00001947"/>
    </source>
</evidence>
<dbReference type="OrthoDB" id="9773738at2"/>
<dbReference type="Proteomes" id="UP000289411">
    <property type="component" value="Unassembled WGS sequence"/>
</dbReference>
<dbReference type="PANTHER" id="PTHR42978:SF7">
    <property type="entry name" value="METALLO-HYDROLASE RV2300C-RELATED"/>
    <property type="match status" value="1"/>
</dbReference>
<dbReference type="EMBL" id="QYBC01000007">
    <property type="protein sequence ID" value="RYB05352.1"/>
    <property type="molecule type" value="Genomic_DNA"/>
</dbReference>
<evidence type="ECO:0000313" key="8">
    <source>
        <dbReference type="Proteomes" id="UP000289411"/>
    </source>
</evidence>
<protein>
    <submittedName>
        <fullName evidence="7">MBL fold metallo-hydrolase</fullName>
    </submittedName>
</protein>
<reference evidence="7 8" key="1">
    <citation type="submission" date="2018-09" db="EMBL/GenBank/DDBJ databases">
        <authorList>
            <person name="Grouzdev D.S."/>
            <person name="Krutkina M.S."/>
        </authorList>
    </citation>
    <scope>NUCLEOTIDE SEQUENCE [LARGE SCALE GENOMIC DNA]</scope>
    <source>
        <strain evidence="7 8">RmlP001</strain>
    </source>
</reference>
<accession>A0A4V1RIT0</accession>
<proteinExistence type="inferred from homology"/>
<evidence type="ECO:0000259" key="6">
    <source>
        <dbReference type="SMART" id="SM00849"/>
    </source>
</evidence>
<evidence type="ECO:0000313" key="7">
    <source>
        <dbReference type="EMBL" id="RYB05352.1"/>
    </source>
</evidence>
<feature type="domain" description="Metallo-beta-lactamase" evidence="6">
    <location>
        <begin position="39"/>
        <end position="257"/>
    </location>
</feature>
<dbReference type="Gene3D" id="3.60.15.10">
    <property type="entry name" value="Ribonuclease Z/Hydroxyacylglutathione hydrolase-like"/>
    <property type="match status" value="1"/>
</dbReference>
<dbReference type="InterPro" id="IPR036866">
    <property type="entry name" value="RibonucZ/Hydroxyglut_hydro"/>
</dbReference>
<keyword evidence="3" id="KW-0479">Metal-binding</keyword>
<dbReference type="Pfam" id="PF00753">
    <property type="entry name" value="Lactamase_B"/>
    <property type="match status" value="1"/>
</dbReference>
<dbReference type="InterPro" id="IPR051013">
    <property type="entry name" value="MBL_superfamily_lactonases"/>
</dbReference>
<evidence type="ECO:0000256" key="5">
    <source>
        <dbReference type="ARBA" id="ARBA00022833"/>
    </source>
</evidence>
<dbReference type="InterPro" id="IPR001279">
    <property type="entry name" value="Metallo-B-lactamas"/>
</dbReference>
<comment type="cofactor">
    <cofactor evidence="1">
        <name>Zn(2+)</name>
        <dbReference type="ChEBI" id="CHEBI:29105"/>
    </cofactor>
</comment>
<dbReference type="AlphaFoldDB" id="A0A4V1RIT0"/>
<evidence type="ECO:0000256" key="3">
    <source>
        <dbReference type="ARBA" id="ARBA00022723"/>
    </source>
</evidence>
<keyword evidence="4 7" id="KW-0378">Hydrolase</keyword>
<sequence length="280" mass="31416">MTHAARPLWDVHVIEFARSRQQRMAGLIHGAPPDEVHDLPFSFVLARGADRIVLCDTGFMREGSGEAMSVKFDVPFWISPLRMLAEMGVEPDDVTDIVLSHAHFDHMGAIGKFPKAQLHIQKREILSWHEAIALPREFGFLTEIINPDDLRSAFDAAVEHRLNLLDGDVDDLLPGLHVRLGEGHTMGQQFTMLETARGRVVISGDCVYAHRNICGHDHSGIYVPLTNAIGSAWDQLKTIHRIRQAIQGDLDRLVILHDAERWKGWPVVKEVDGFRIVKAA</sequence>
<dbReference type="SMART" id="SM00849">
    <property type="entry name" value="Lactamase_B"/>
    <property type="match status" value="1"/>
</dbReference>
<keyword evidence="8" id="KW-1185">Reference proteome</keyword>
<comment type="caution">
    <text evidence="7">The sequence shown here is derived from an EMBL/GenBank/DDBJ whole genome shotgun (WGS) entry which is preliminary data.</text>
</comment>
<dbReference type="SUPFAM" id="SSF56281">
    <property type="entry name" value="Metallo-hydrolase/oxidoreductase"/>
    <property type="match status" value="1"/>
</dbReference>
<organism evidence="7 8">
    <name type="scientific">Lichenibacterium ramalinae</name>
    <dbReference type="NCBI Taxonomy" id="2316527"/>
    <lineage>
        <taxon>Bacteria</taxon>
        <taxon>Pseudomonadati</taxon>
        <taxon>Pseudomonadota</taxon>
        <taxon>Alphaproteobacteria</taxon>
        <taxon>Hyphomicrobiales</taxon>
        <taxon>Lichenihabitantaceae</taxon>
        <taxon>Lichenibacterium</taxon>
    </lineage>
</organism>
<evidence type="ECO:0000256" key="4">
    <source>
        <dbReference type="ARBA" id="ARBA00022801"/>
    </source>
</evidence>
<dbReference type="PANTHER" id="PTHR42978">
    <property type="entry name" value="QUORUM-QUENCHING LACTONASE YTNP-RELATED-RELATED"/>
    <property type="match status" value="1"/>
</dbReference>
<name>A0A4V1RIT0_9HYPH</name>
<dbReference type="GO" id="GO:0016787">
    <property type="term" value="F:hydrolase activity"/>
    <property type="evidence" value="ECO:0007669"/>
    <property type="project" value="UniProtKB-KW"/>
</dbReference>
<evidence type="ECO:0000256" key="2">
    <source>
        <dbReference type="ARBA" id="ARBA00007749"/>
    </source>
</evidence>
<gene>
    <name evidence="7" type="ORF">D3272_10450</name>
</gene>
<keyword evidence="5" id="KW-0862">Zinc</keyword>
<comment type="similarity">
    <text evidence="2">Belongs to the metallo-beta-lactamase superfamily.</text>
</comment>
<dbReference type="GO" id="GO:0046872">
    <property type="term" value="F:metal ion binding"/>
    <property type="evidence" value="ECO:0007669"/>
    <property type="project" value="UniProtKB-KW"/>
</dbReference>
<reference evidence="7 8" key="2">
    <citation type="submission" date="2019-02" db="EMBL/GenBank/DDBJ databases">
        <title>'Lichenibacterium ramalinii' gen. nov. sp. nov., 'Lichenibacterium minor' gen. nov. sp. nov.</title>
        <authorList>
            <person name="Pankratov T."/>
        </authorList>
    </citation>
    <scope>NUCLEOTIDE SEQUENCE [LARGE SCALE GENOMIC DNA]</scope>
    <source>
        <strain evidence="7 8">RmlP001</strain>
    </source>
</reference>